<evidence type="ECO:0000256" key="2">
    <source>
        <dbReference type="ARBA" id="ARBA00023163"/>
    </source>
</evidence>
<dbReference type="PANTHER" id="PTHR43436:SF2">
    <property type="entry name" value="ARAC_XYLS FAMILY TRANSCRIPTIONAL REGULATOR"/>
    <property type="match status" value="1"/>
</dbReference>
<dbReference type="PROSITE" id="PS01124">
    <property type="entry name" value="HTH_ARAC_FAMILY_2"/>
    <property type="match status" value="1"/>
</dbReference>
<organism evidence="4 5">
    <name type="scientific">Pantoea rodasii</name>
    <dbReference type="NCBI Taxonomy" id="1076549"/>
    <lineage>
        <taxon>Bacteria</taxon>
        <taxon>Pseudomonadati</taxon>
        <taxon>Pseudomonadota</taxon>
        <taxon>Gammaproteobacteria</taxon>
        <taxon>Enterobacterales</taxon>
        <taxon>Erwiniaceae</taxon>
        <taxon>Pantoea</taxon>
    </lineage>
</organism>
<dbReference type="AlphaFoldDB" id="A0A0B1R743"/>
<evidence type="ECO:0000313" key="5">
    <source>
        <dbReference type="Proteomes" id="UP000030853"/>
    </source>
</evidence>
<dbReference type="InterPro" id="IPR018060">
    <property type="entry name" value="HTH_AraC"/>
</dbReference>
<dbReference type="Gene3D" id="1.10.10.60">
    <property type="entry name" value="Homeodomain-like"/>
    <property type="match status" value="2"/>
</dbReference>
<sequence>MSNSVQQQTCHLLRQLARQEGYTESLLESVRFMRADQQWSRTPVLYEPSIIIICQGSKRAFLADKMYRYDAQHYLVLSVPLPFSAETEATSEEPLLGIAIRLDATMVAHLVAQLADVEKAVTEPPAGIVSTPVNDALAESTLRLLQALSDPLEAKVLGPARVEEICFRVLMGEQGGAVRAALTYQGHFGRIARALLRIHADWRQPLDVPHLANEAGMSVARFHLHFKTVTQTSPIQYLKSLRLHQARLMMIRDNLTAAGAAARVGYESDSQFNREFKRMFGRSPAEEARIMKKAFELLPPEQLSARLQPH</sequence>
<dbReference type="RefSeq" id="WP_039330272.1">
    <property type="nucleotide sequence ID" value="NZ_JTJJ01000031.1"/>
</dbReference>
<dbReference type="InterPro" id="IPR009057">
    <property type="entry name" value="Homeodomain-like_sf"/>
</dbReference>
<keyword evidence="1" id="KW-0805">Transcription regulation</keyword>
<dbReference type="Pfam" id="PF06719">
    <property type="entry name" value="AraC_N"/>
    <property type="match status" value="1"/>
</dbReference>
<evidence type="ECO:0000313" key="4">
    <source>
        <dbReference type="EMBL" id="KHJ68439.1"/>
    </source>
</evidence>
<name>A0A0B1R743_9GAMM</name>
<dbReference type="EMBL" id="JTJJ01000031">
    <property type="protein sequence ID" value="KHJ68439.1"/>
    <property type="molecule type" value="Genomic_DNA"/>
</dbReference>
<dbReference type="SUPFAM" id="SSF46689">
    <property type="entry name" value="Homeodomain-like"/>
    <property type="match status" value="2"/>
</dbReference>
<accession>A0A0B1R743</accession>
<dbReference type="InterPro" id="IPR009594">
    <property type="entry name" value="Tscrpt_reg_HTH_AraC_N"/>
</dbReference>
<dbReference type="SMART" id="SM00342">
    <property type="entry name" value="HTH_ARAC"/>
    <property type="match status" value="1"/>
</dbReference>
<dbReference type="GO" id="GO:0003700">
    <property type="term" value="F:DNA-binding transcription factor activity"/>
    <property type="evidence" value="ECO:0007669"/>
    <property type="project" value="InterPro"/>
</dbReference>
<reference evidence="4 5" key="1">
    <citation type="submission" date="2014-11" db="EMBL/GenBank/DDBJ databases">
        <title>Genome sequencing of Pantoea rodasii ND03.</title>
        <authorList>
            <person name="Muhamad Yunos N.Y."/>
            <person name="Chan K.-G."/>
        </authorList>
    </citation>
    <scope>NUCLEOTIDE SEQUENCE [LARGE SCALE GENOMIC DNA]</scope>
    <source>
        <strain evidence="4 5">ND03</strain>
    </source>
</reference>
<dbReference type="PANTHER" id="PTHR43436">
    <property type="entry name" value="ARAC-FAMILY TRANSCRIPTIONAL REGULATOR"/>
    <property type="match status" value="1"/>
</dbReference>
<dbReference type="GO" id="GO:0043565">
    <property type="term" value="F:sequence-specific DNA binding"/>
    <property type="evidence" value="ECO:0007669"/>
    <property type="project" value="InterPro"/>
</dbReference>
<dbReference type="Proteomes" id="UP000030853">
    <property type="component" value="Unassembled WGS sequence"/>
</dbReference>
<comment type="caution">
    <text evidence="4">The sequence shown here is derived from an EMBL/GenBank/DDBJ whole genome shotgun (WGS) entry which is preliminary data.</text>
</comment>
<protein>
    <submittedName>
        <fullName evidence="4">AraC family transcriptional regulator</fullName>
    </submittedName>
</protein>
<feature type="domain" description="HTH araC/xylS-type" evidence="3">
    <location>
        <begin position="192"/>
        <end position="290"/>
    </location>
</feature>
<dbReference type="Pfam" id="PF12833">
    <property type="entry name" value="HTH_18"/>
    <property type="match status" value="1"/>
</dbReference>
<evidence type="ECO:0000259" key="3">
    <source>
        <dbReference type="PROSITE" id="PS01124"/>
    </source>
</evidence>
<evidence type="ECO:0000256" key="1">
    <source>
        <dbReference type="ARBA" id="ARBA00023015"/>
    </source>
</evidence>
<proteinExistence type="predicted"/>
<gene>
    <name evidence="4" type="ORF">QU24_09010</name>
</gene>
<keyword evidence="2" id="KW-0804">Transcription</keyword>